<feature type="compositionally biased region" description="Low complexity" evidence="1">
    <location>
        <begin position="727"/>
        <end position="741"/>
    </location>
</feature>
<feature type="compositionally biased region" description="Low complexity" evidence="1">
    <location>
        <begin position="174"/>
        <end position="185"/>
    </location>
</feature>
<evidence type="ECO:0000313" key="4">
    <source>
        <dbReference type="Proteomes" id="UP001527925"/>
    </source>
</evidence>
<feature type="compositionally biased region" description="Polar residues" evidence="1">
    <location>
        <begin position="622"/>
        <end position="633"/>
    </location>
</feature>
<dbReference type="PANTHER" id="PTHR22929:SF0">
    <property type="entry name" value="TRANSCRIPTION FACTOR TFIIIB COMPONENT B'' HOMOLOG"/>
    <property type="match status" value="1"/>
</dbReference>
<feature type="region of interest" description="Disordered" evidence="1">
    <location>
        <begin position="1"/>
        <end position="232"/>
    </location>
</feature>
<feature type="region of interest" description="Disordered" evidence="1">
    <location>
        <begin position="356"/>
        <end position="404"/>
    </location>
</feature>
<feature type="domain" description="Transcription factor TFIIIB component B'' Myb" evidence="2">
    <location>
        <begin position="445"/>
        <end position="510"/>
    </location>
</feature>
<feature type="region of interest" description="Disordered" evidence="1">
    <location>
        <begin position="591"/>
        <end position="610"/>
    </location>
</feature>
<feature type="compositionally biased region" description="Pro residues" evidence="1">
    <location>
        <begin position="131"/>
        <end position="144"/>
    </location>
</feature>
<dbReference type="EMBL" id="JADGIZ020000007">
    <property type="protein sequence ID" value="KAL2918221.1"/>
    <property type="molecule type" value="Genomic_DNA"/>
</dbReference>
<keyword evidence="4" id="KW-1185">Reference proteome</keyword>
<organism evidence="3 4">
    <name type="scientific">Polyrhizophydium stewartii</name>
    <dbReference type="NCBI Taxonomy" id="2732419"/>
    <lineage>
        <taxon>Eukaryota</taxon>
        <taxon>Fungi</taxon>
        <taxon>Fungi incertae sedis</taxon>
        <taxon>Chytridiomycota</taxon>
        <taxon>Chytridiomycota incertae sedis</taxon>
        <taxon>Chytridiomycetes</taxon>
        <taxon>Rhizophydiales</taxon>
        <taxon>Rhizophydiales incertae sedis</taxon>
        <taxon>Polyrhizophydium</taxon>
    </lineage>
</organism>
<evidence type="ECO:0000256" key="1">
    <source>
        <dbReference type="SAM" id="MobiDB-lite"/>
    </source>
</evidence>
<accession>A0ABR4NFC9</accession>
<name>A0ABR4NFC9_9FUNG</name>
<dbReference type="Proteomes" id="UP001527925">
    <property type="component" value="Unassembled WGS sequence"/>
</dbReference>
<protein>
    <recommendedName>
        <fullName evidence="2">Transcription factor TFIIIB component B'' Myb domain-containing protein</fullName>
    </recommendedName>
</protein>
<reference evidence="3 4" key="1">
    <citation type="submission" date="2023-09" db="EMBL/GenBank/DDBJ databases">
        <title>Pangenome analysis of Batrachochytrium dendrobatidis and related Chytrids.</title>
        <authorList>
            <person name="Yacoub M.N."/>
            <person name="Stajich J.E."/>
            <person name="James T.Y."/>
        </authorList>
    </citation>
    <scope>NUCLEOTIDE SEQUENCE [LARGE SCALE GENOMIC DNA]</scope>
    <source>
        <strain evidence="3 4">JEL0888</strain>
    </source>
</reference>
<feature type="region of interest" description="Disordered" evidence="1">
    <location>
        <begin position="534"/>
        <end position="585"/>
    </location>
</feature>
<sequence>MVDFTSSRVVKGPAKSLAPTVKPRLGVRRLVAGGGPAAPQTDAGPSGDTAAPSAPSRDGLASPTPAADPPRATPVGGGGGVRAASFADPETAGEDHAAQQHPLAEPQPPESQCTDPQPPAQPPAGEQPREQQPPPSSADAPPAPASSTVPPQQLKPIKVLGMRTIGRPTIRPSAKPAAKPAAAAAAPPPTDSAETSRPGSPVRERSQSVAPQQVDPPAALERPSAAEHAAVSLPRVVSSPARVMPPPIRVTIPNSSLSRAESPPAPQATQLAASLQTLVQPEDEEHIYHDVFDTDLDMYGTQSSVATMHRIPQRVNAPPIRLTRPFGVADIASLSMNDLVGNELIDGRISKAEEARRQLVKESRKRRRPGSVPETASPAAPDTASSSQSEVAPAPTPTGGPRVQFVNGQIQIDATSLLVQAPNENVEELQRVDEAAQRYVTSSSFRQRPKLRKVEWTTQMTKRFYDGLSYFGTDFYLIALMFPSLDRDHIKRKFNNEDQASVTRALKQRRIPPEELRTRMMSYITEKKKLHAARFPSQYKPDEDYPVGHSSAASASTSPAAADAPRADRNTRATTATPEPDDAGVVAKISDADTQPNAGSTSAEPNKENDELVIPRALSHLDLTQTSKRQLNSAVRPRIGPVARARRPRPAAPAPAPESAREDGDAGQVPSEHDAPVESANGSGPSAIDVDEPVSAPAASRPAGKPIVRRVGGISIRTPAMQRMAGSEAVSAQPSQAAAQE</sequence>
<dbReference type="Pfam" id="PF15963">
    <property type="entry name" value="Myb_DNA-bind_7"/>
    <property type="match status" value="1"/>
</dbReference>
<evidence type="ECO:0000259" key="2">
    <source>
        <dbReference type="Pfam" id="PF15963"/>
    </source>
</evidence>
<feature type="region of interest" description="Disordered" evidence="1">
    <location>
        <begin position="618"/>
        <end position="741"/>
    </location>
</feature>
<gene>
    <name evidence="3" type="ORF">HK105_202148</name>
</gene>
<evidence type="ECO:0000313" key="3">
    <source>
        <dbReference type="EMBL" id="KAL2918221.1"/>
    </source>
</evidence>
<feature type="compositionally biased region" description="Low complexity" evidence="1">
    <location>
        <begin position="550"/>
        <end position="564"/>
    </location>
</feature>
<dbReference type="PANTHER" id="PTHR22929">
    <property type="entry name" value="RNA POLYMERASE III TRANSCRIPTION INITIATION FACTOR B"/>
    <property type="match status" value="1"/>
</dbReference>
<proteinExistence type="predicted"/>
<comment type="caution">
    <text evidence="3">The sequence shown here is derived from an EMBL/GenBank/DDBJ whole genome shotgun (WGS) entry which is preliminary data.</text>
</comment>
<feature type="compositionally biased region" description="Low complexity" evidence="1">
    <location>
        <begin position="375"/>
        <end position="387"/>
    </location>
</feature>
<dbReference type="InterPro" id="IPR039467">
    <property type="entry name" value="TFIIIB_B''_Myb"/>
</dbReference>
<feature type="compositionally biased region" description="Polar residues" evidence="1">
    <location>
        <begin position="592"/>
        <end position="604"/>
    </location>
</feature>